<dbReference type="RefSeq" id="WP_123039274.1">
    <property type="nucleotide sequence ID" value="NZ_CP033433.1"/>
</dbReference>
<dbReference type="Pfam" id="PF04519">
    <property type="entry name" value="Bactofilin"/>
    <property type="match status" value="1"/>
</dbReference>
<evidence type="ECO:0000313" key="4">
    <source>
        <dbReference type="Proteomes" id="UP000269097"/>
    </source>
</evidence>
<proteinExistence type="inferred from homology"/>
<dbReference type="KEGG" id="coh:EAV92_00450"/>
<dbReference type="PANTHER" id="PTHR35024:SF4">
    <property type="entry name" value="POLYMER-FORMING CYTOSKELETAL PROTEIN"/>
    <property type="match status" value="1"/>
</dbReference>
<evidence type="ECO:0000256" key="1">
    <source>
        <dbReference type="ARBA" id="ARBA00044755"/>
    </source>
</evidence>
<dbReference type="Proteomes" id="UP000269097">
    <property type="component" value="Chromosome"/>
</dbReference>
<evidence type="ECO:0000256" key="2">
    <source>
        <dbReference type="SAM" id="MobiDB-lite"/>
    </source>
</evidence>
<dbReference type="EMBL" id="CP033433">
    <property type="protein sequence ID" value="AYQ71210.1"/>
    <property type="molecule type" value="Genomic_DNA"/>
</dbReference>
<keyword evidence="4" id="KW-1185">Reference proteome</keyword>
<accession>A0A3G3JSL0</accession>
<organism evidence="3 4">
    <name type="scientific">Cohnella candidum</name>
    <dbReference type="NCBI Taxonomy" id="2674991"/>
    <lineage>
        <taxon>Bacteria</taxon>
        <taxon>Bacillati</taxon>
        <taxon>Bacillota</taxon>
        <taxon>Bacilli</taxon>
        <taxon>Bacillales</taxon>
        <taxon>Paenibacillaceae</taxon>
        <taxon>Cohnella</taxon>
    </lineage>
</organism>
<dbReference type="AlphaFoldDB" id="A0A3G3JSL0"/>
<sequence>MFKNKKSKIDPNMTDTLIGEGTHFEGKIRSEAGIRIEGHLTGDIECTGDVTIGENGSARSNVRARHVILAGQVTGNVIASGKLTIKATGKLLGNLTAQELSIESGGIFQGSSKMETGKEIAATDETDSANSVSPAADAASTAVLKTW</sequence>
<comment type="similarity">
    <text evidence="1">Belongs to the bactofilin family.</text>
</comment>
<reference evidence="3 4" key="1">
    <citation type="submission" date="2018-10" db="EMBL/GenBank/DDBJ databases">
        <title>Genome Sequence of Cohnella sp.</title>
        <authorList>
            <person name="Srinivasan S."/>
            <person name="Kim M.K."/>
        </authorList>
    </citation>
    <scope>NUCLEOTIDE SEQUENCE [LARGE SCALE GENOMIC DNA]</scope>
    <source>
        <strain evidence="3 4">18JY8-7</strain>
    </source>
</reference>
<protein>
    <submittedName>
        <fullName evidence="3">Polymer-forming cytoskeletal protein</fullName>
    </submittedName>
</protein>
<evidence type="ECO:0000313" key="3">
    <source>
        <dbReference type="EMBL" id="AYQ71210.1"/>
    </source>
</evidence>
<dbReference type="InterPro" id="IPR007607">
    <property type="entry name" value="BacA/B"/>
</dbReference>
<dbReference type="PANTHER" id="PTHR35024">
    <property type="entry name" value="HYPOTHETICAL CYTOSOLIC PROTEIN"/>
    <property type="match status" value="1"/>
</dbReference>
<name>A0A3G3JSL0_9BACL</name>
<feature type="region of interest" description="Disordered" evidence="2">
    <location>
        <begin position="123"/>
        <end position="147"/>
    </location>
</feature>
<gene>
    <name evidence="3" type="ORF">EAV92_00450</name>
</gene>